<dbReference type="GO" id="GO:0051213">
    <property type="term" value="F:dioxygenase activity"/>
    <property type="evidence" value="ECO:0007669"/>
    <property type="project" value="UniProtKB-KW"/>
</dbReference>
<keyword evidence="4" id="KW-0560">Oxidoreductase</keyword>
<comment type="caution">
    <text evidence="8">The sequence shown here is derived from an EMBL/GenBank/DDBJ whole genome shotgun (WGS) entry which is preliminary data.</text>
</comment>
<dbReference type="Gene3D" id="3.90.380.10">
    <property type="entry name" value="Naphthalene 1,2-dioxygenase Alpha Subunit, Chain A, domain 1"/>
    <property type="match status" value="1"/>
</dbReference>
<organism evidence="8 9">
    <name type="scientific">Candidatus Litorirhabdus singularis</name>
    <dbReference type="NCBI Taxonomy" id="2518993"/>
    <lineage>
        <taxon>Bacteria</taxon>
        <taxon>Pseudomonadati</taxon>
        <taxon>Pseudomonadota</taxon>
        <taxon>Gammaproteobacteria</taxon>
        <taxon>Cellvibrionales</taxon>
        <taxon>Halieaceae</taxon>
        <taxon>Candidatus Litorirhabdus</taxon>
    </lineage>
</organism>
<evidence type="ECO:0000256" key="3">
    <source>
        <dbReference type="ARBA" id="ARBA00022723"/>
    </source>
</evidence>
<dbReference type="Pfam" id="PF00848">
    <property type="entry name" value="Ring_hydroxyl_A"/>
    <property type="match status" value="2"/>
</dbReference>
<feature type="domain" description="Rieske" evidence="7">
    <location>
        <begin position="67"/>
        <end position="175"/>
    </location>
</feature>
<dbReference type="CDD" id="cd03469">
    <property type="entry name" value="Rieske_RO_Alpha_N"/>
    <property type="match status" value="1"/>
</dbReference>
<dbReference type="InterPro" id="IPR017941">
    <property type="entry name" value="Rieske_2Fe-2S"/>
</dbReference>
<name>A0ABT3TJS7_9GAMM</name>
<comment type="cofactor">
    <cofactor evidence="1">
        <name>Fe cation</name>
        <dbReference type="ChEBI" id="CHEBI:24875"/>
    </cofactor>
</comment>
<evidence type="ECO:0000256" key="5">
    <source>
        <dbReference type="ARBA" id="ARBA00023004"/>
    </source>
</evidence>
<evidence type="ECO:0000256" key="4">
    <source>
        <dbReference type="ARBA" id="ARBA00023002"/>
    </source>
</evidence>
<evidence type="ECO:0000256" key="2">
    <source>
        <dbReference type="ARBA" id="ARBA00022714"/>
    </source>
</evidence>
<sequence>MVEFVTGSNRSAGASYADILDADSHPVRDILRAESPLEPGPTRIPADYYYSREIHEREIEKIWKRSWQLACHEDELRDIGDYYVYDIATLSFLVVKTAEDTYQAFYNQCLHRGRQLCDQSGKSAYVFRCPFHGWAWNLDGSLQEIPCEWDFPSVDKAEYGLPEVQVARWGGFLFINPDPEAESFASHIGNLSDHFTLLPFEKRYKAVHVAKVLKVNWKVAQEAFMEAYHVIATHPTILDSLGDSNSKYDVFGNYSRAISPQQVESPHIRPYEPAPDSRMFTRLKHAITGFLYERIEDNLVAVTDHKGRVSHFHADGSWVNGPMTHCDPNMCNWIGGKQLPGAESVPYPAMPEPAPSENRRSVAAKPIREDLRATLGDSVDEISDAELLDAIYFTVFPNWHPWGSFNDIFYRFSPNGDNPDECVHECWYMRPSPNGEERPDPAPVHWLDADADYTEAPELGLLAKVFNQDVHNMPQVQKGLKAMKRQEVIFADYEESKIRHWYQLYLRAMELD</sequence>
<keyword evidence="2" id="KW-0001">2Fe-2S</keyword>
<keyword evidence="8" id="KW-0223">Dioxygenase</keyword>
<dbReference type="CDD" id="cd08882">
    <property type="entry name" value="RHO_alpha_C_MupW-like"/>
    <property type="match status" value="1"/>
</dbReference>
<keyword evidence="5" id="KW-0408">Iron</keyword>
<evidence type="ECO:0000256" key="1">
    <source>
        <dbReference type="ARBA" id="ARBA00001962"/>
    </source>
</evidence>
<dbReference type="SUPFAM" id="SSF50022">
    <property type="entry name" value="ISP domain"/>
    <property type="match status" value="1"/>
</dbReference>
<keyword evidence="9" id="KW-1185">Reference proteome</keyword>
<reference evidence="8" key="1">
    <citation type="submission" date="2019-02" db="EMBL/GenBank/DDBJ databases">
        <authorList>
            <person name="Li S.-H."/>
        </authorList>
    </citation>
    <scope>NUCLEOTIDE SEQUENCE</scope>
    <source>
        <strain evidence="8">IMCC14734</strain>
    </source>
</reference>
<gene>
    <name evidence="8" type="ORF">EYC98_16865</name>
</gene>
<keyword evidence="3" id="KW-0479">Metal-binding</keyword>
<dbReference type="SUPFAM" id="SSF55961">
    <property type="entry name" value="Bet v1-like"/>
    <property type="match status" value="1"/>
</dbReference>
<dbReference type="Proteomes" id="UP001143362">
    <property type="component" value="Unassembled WGS sequence"/>
</dbReference>
<protein>
    <submittedName>
        <fullName evidence="8">Aromatic ring-hydroxylating dioxygenase subunit alpha</fullName>
    </submittedName>
</protein>
<dbReference type="InterPro" id="IPR036922">
    <property type="entry name" value="Rieske_2Fe-2S_sf"/>
</dbReference>
<evidence type="ECO:0000256" key="6">
    <source>
        <dbReference type="ARBA" id="ARBA00023014"/>
    </source>
</evidence>
<dbReference type="Pfam" id="PF00355">
    <property type="entry name" value="Rieske"/>
    <property type="match status" value="1"/>
</dbReference>
<proteinExistence type="predicted"/>
<accession>A0ABT3TJS7</accession>
<dbReference type="RefSeq" id="WP_279246547.1">
    <property type="nucleotide sequence ID" value="NZ_SHNN01000003.1"/>
</dbReference>
<dbReference type="InterPro" id="IPR015879">
    <property type="entry name" value="Ring_hydroxy_dOase_asu_C_dom"/>
</dbReference>
<dbReference type="InterPro" id="IPR001663">
    <property type="entry name" value="Rng_hydr_dOase-A"/>
</dbReference>
<dbReference type="PANTHER" id="PTHR43756:SF5">
    <property type="entry name" value="CHOLINE MONOOXYGENASE, CHLOROPLASTIC"/>
    <property type="match status" value="1"/>
</dbReference>
<evidence type="ECO:0000259" key="7">
    <source>
        <dbReference type="PROSITE" id="PS51296"/>
    </source>
</evidence>
<dbReference type="Gene3D" id="2.102.10.10">
    <property type="entry name" value="Rieske [2Fe-2S] iron-sulphur domain"/>
    <property type="match status" value="1"/>
</dbReference>
<dbReference type="PROSITE" id="PS51296">
    <property type="entry name" value="RIESKE"/>
    <property type="match status" value="1"/>
</dbReference>
<dbReference type="PRINTS" id="PR00090">
    <property type="entry name" value="RNGDIOXGNASE"/>
</dbReference>
<dbReference type="PANTHER" id="PTHR43756">
    <property type="entry name" value="CHOLINE MONOOXYGENASE, CHLOROPLASTIC"/>
    <property type="match status" value="1"/>
</dbReference>
<evidence type="ECO:0000313" key="9">
    <source>
        <dbReference type="Proteomes" id="UP001143362"/>
    </source>
</evidence>
<keyword evidence="6" id="KW-0411">Iron-sulfur</keyword>
<evidence type="ECO:0000313" key="8">
    <source>
        <dbReference type="EMBL" id="MCX2982536.1"/>
    </source>
</evidence>
<dbReference type="EMBL" id="SHNN01000003">
    <property type="protein sequence ID" value="MCX2982536.1"/>
    <property type="molecule type" value="Genomic_DNA"/>
</dbReference>